<keyword evidence="5" id="KW-1185">Reference proteome</keyword>
<dbReference type="PANTHER" id="PTHR22938:SF15">
    <property type="entry name" value="OS01G0568000 PROTEIN"/>
    <property type="match status" value="1"/>
</dbReference>
<evidence type="ECO:0000259" key="3">
    <source>
        <dbReference type="PROSITE" id="PS50089"/>
    </source>
</evidence>
<dbReference type="OMA" id="PQVDTNW"/>
<keyword evidence="1" id="KW-0862">Zinc</keyword>
<feature type="transmembrane region" description="Helical" evidence="2">
    <location>
        <begin position="223"/>
        <end position="247"/>
    </location>
</feature>
<dbReference type="GO" id="GO:0016567">
    <property type="term" value="P:protein ubiquitination"/>
    <property type="evidence" value="ECO:0007669"/>
    <property type="project" value="TreeGrafter"/>
</dbReference>
<dbReference type="SUPFAM" id="SSF57850">
    <property type="entry name" value="RING/U-box"/>
    <property type="match status" value="1"/>
</dbReference>
<dbReference type="PROSITE" id="PS50089">
    <property type="entry name" value="ZF_RING_2"/>
    <property type="match status" value="1"/>
</dbReference>
<keyword evidence="1" id="KW-0863">Zinc-finger</keyword>
<accession>A0A0E0JK95</accession>
<dbReference type="AlphaFoldDB" id="A0A0E0JK95"/>
<sequence length="249" mass="26935">MAPLKPQVDTNWSSAVVGHPVIHMDTAEHDHIAIDIDDNNGHRGSTASSDDIPSCVVCTEPLEWVAVGPCGHRVVCSACAARIRSGPNPDHRCCVCRTYSPIVVVTNAAVAHSLFTFSESSMPVAAQDDDGRLYWYSVTMSAYFDDKKHYDQVTKQVVADHRTPPRPPPLRPDEDASSLHRLCVRMSWRGHVLALLIVGLVAALVGGSVGYLTTRDEVTSDRIGIVIGLAALYAALAAVVYGIIAVFHR</sequence>
<dbReference type="Gramene" id="OPUNC01G20360.1">
    <property type="protein sequence ID" value="OPUNC01G20360.1"/>
    <property type="gene ID" value="OPUNC01G20360"/>
</dbReference>
<evidence type="ECO:0000256" key="1">
    <source>
        <dbReference type="PROSITE-ProRule" id="PRU00175"/>
    </source>
</evidence>
<dbReference type="Gene3D" id="3.30.40.10">
    <property type="entry name" value="Zinc/RING finger domain, C3HC4 (zinc finger)"/>
    <property type="match status" value="1"/>
</dbReference>
<dbReference type="GO" id="GO:0061630">
    <property type="term" value="F:ubiquitin protein ligase activity"/>
    <property type="evidence" value="ECO:0007669"/>
    <property type="project" value="InterPro"/>
</dbReference>
<keyword evidence="2" id="KW-1133">Transmembrane helix</keyword>
<keyword evidence="2" id="KW-0812">Transmembrane</keyword>
<keyword evidence="2" id="KW-0472">Membrane</keyword>
<dbReference type="GO" id="GO:0043022">
    <property type="term" value="F:ribosome binding"/>
    <property type="evidence" value="ECO:0007669"/>
    <property type="project" value="TreeGrafter"/>
</dbReference>
<organism evidence="4">
    <name type="scientific">Oryza punctata</name>
    <name type="common">Red rice</name>
    <dbReference type="NCBI Taxonomy" id="4537"/>
    <lineage>
        <taxon>Eukaryota</taxon>
        <taxon>Viridiplantae</taxon>
        <taxon>Streptophyta</taxon>
        <taxon>Embryophyta</taxon>
        <taxon>Tracheophyta</taxon>
        <taxon>Spermatophyta</taxon>
        <taxon>Magnoliopsida</taxon>
        <taxon>Liliopsida</taxon>
        <taxon>Poales</taxon>
        <taxon>Poaceae</taxon>
        <taxon>BOP clade</taxon>
        <taxon>Oryzoideae</taxon>
        <taxon>Oryzeae</taxon>
        <taxon>Oryzinae</taxon>
        <taxon>Oryza</taxon>
    </lineage>
</organism>
<dbReference type="HOGENOM" id="CLU_066105_0_1_1"/>
<dbReference type="InterPro" id="IPR044288">
    <property type="entry name" value="ZNF598/HEL2"/>
</dbReference>
<dbReference type="STRING" id="4537.A0A0E0JK95"/>
<dbReference type="GO" id="GO:0008270">
    <property type="term" value="F:zinc ion binding"/>
    <property type="evidence" value="ECO:0007669"/>
    <property type="project" value="UniProtKB-KW"/>
</dbReference>
<reference evidence="4" key="2">
    <citation type="submission" date="2018-05" db="EMBL/GenBank/DDBJ databases">
        <title>OpunRS2 (Oryza punctata Reference Sequence Version 2).</title>
        <authorList>
            <person name="Zhang J."/>
            <person name="Kudrna D."/>
            <person name="Lee S."/>
            <person name="Talag J."/>
            <person name="Welchert J."/>
            <person name="Wing R.A."/>
        </authorList>
    </citation>
    <scope>NUCLEOTIDE SEQUENCE [LARGE SCALE GENOMIC DNA]</scope>
</reference>
<keyword evidence="1" id="KW-0479">Metal-binding</keyword>
<proteinExistence type="predicted"/>
<evidence type="ECO:0000313" key="5">
    <source>
        <dbReference type="Proteomes" id="UP000026962"/>
    </source>
</evidence>
<dbReference type="PANTHER" id="PTHR22938">
    <property type="entry name" value="ZINC FINGER PROTEIN 598"/>
    <property type="match status" value="1"/>
</dbReference>
<dbReference type="InterPro" id="IPR001841">
    <property type="entry name" value="Znf_RING"/>
</dbReference>
<reference evidence="4" key="1">
    <citation type="submission" date="2015-04" db="UniProtKB">
        <authorList>
            <consortium name="EnsemblPlants"/>
        </authorList>
    </citation>
    <scope>IDENTIFICATION</scope>
</reference>
<protein>
    <recommendedName>
        <fullName evidence="3">RING-type domain-containing protein</fullName>
    </recommendedName>
</protein>
<feature type="transmembrane region" description="Helical" evidence="2">
    <location>
        <begin position="192"/>
        <end position="211"/>
    </location>
</feature>
<feature type="domain" description="RING-type" evidence="3">
    <location>
        <begin position="55"/>
        <end position="97"/>
    </location>
</feature>
<dbReference type="Pfam" id="PF13920">
    <property type="entry name" value="zf-C3HC4_3"/>
    <property type="match status" value="1"/>
</dbReference>
<dbReference type="eggNOG" id="KOG2231">
    <property type="taxonomic scope" value="Eukaryota"/>
</dbReference>
<dbReference type="GO" id="GO:0072344">
    <property type="term" value="P:rescue of stalled ribosome"/>
    <property type="evidence" value="ECO:0007669"/>
    <property type="project" value="InterPro"/>
</dbReference>
<dbReference type="Proteomes" id="UP000026962">
    <property type="component" value="Chromosome 1"/>
</dbReference>
<name>A0A0E0JK95_ORYPU</name>
<dbReference type="InterPro" id="IPR013083">
    <property type="entry name" value="Znf_RING/FYVE/PHD"/>
</dbReference>
<evidence type="ECO:0000256" key="2">
    <source>
        <dbReference type="SAM" id="Phobius"/>
    </source>
</evidence>
<evidence type="ECO:0000313" key="4">
    <source>
        <dbReference type="EnsemblPlants" id="OPUNC01G20360.1"/>
    </source>
</evidence>
<dbReference type="EnsemblPlants" id="OPUNC01G20360.1">
    <property type="protein sequence ID" value="OPUNC01G20360.1"/>
    <property type="gene ID" value="OPUNC01G20360"/>
</dbReference>